<comment type="similarity">
    <text evidence="2 10 11">Belongs to the TonB-dependent receptor family.</text>
</comment>
<feature type="signal peptide" evidence="12">
    <location>
        <begin position="1"/>
        <end position="31"/>
    </location>
</feature>
<keyword evidence="16" id="KW-1185">Reference proteome</keyword>
<dbReference type="InterPro" id="IPR037066">
    <property type="entry name" value="Plug_dom_sf"/>
</dbReference>
<keyword evidence="4 10" id="KW-1134">Transmembrane beta strand</keyword>
<keyword evidence="5 10" id="KW-0812">Transmembrane</keyword>
<gene>
    <name evidence="15" type="ORF">MZV50_08260</name>
</gene>
<evidence type="ECO:0000256" key="11">
    <source>
        <dbReference type="RuleBase" id="RU003357"/>
    </source>
</evidence>
<evidence type="ECO:0000259" key="14">
    <source>
        <dbReference type="Pfam" id="PF07715"/>
    </source>
</evidence>
<dbReference type="CDD" id="cd01347">
    <property type="entry name" value="ligand_gated_channel"/>
    <property type="match status" value="1"/>
</dbReference>
<evidence type="ECO:0000256" key="4">
    <source>
        <dbReference type="ARBA" id="ARBA00022452"/>
    </source>
</evidence>
<dbReference type="Gene3D" id="2.40.170.20">
    <property type="entry name" value="TonB-dependent receptor, beta-barrel domain"/>
    <property type="match status" value="1"/>
</dbReference>
<dbReference type="PROSITE" id="PS52016">
    <property type="entry name" value="TONB_DEPENDENT_REC_3"/>
    <property type="match status" value="1"/>
</dbReference>
<dbReference type="SUPFAM" id="SSF56935">
    <property type="entry name" value="Porins"/>
    <property type="match status" value="1"/>
</dbReference>
<sequence length="699" mass="76852">MSPSFRALMLAGVTLASVSVCGLTSAKEAGAAETGADGNQVEGVVITGARTRTSAVTGLDMSLRETPQSVSIVNQDRIKDFALTDVNQLLAQVTGINVEKVETDRTYYNARGFDITNFQVDGVGLPLIWGIQFGSLDTVLFERVEAVRGANSMMTGTGNPSATINYVRKRPTHDFQASAALQYGSWNDYRLEADVSGPLNASGTLAGRLIYANEDTDSYLDHYKVNRNVYGALLAWDATPKLTATVGWSMQDNRARGNNWGALPLVYSDGTRIDYPRSASTSADWTHWNVRDQSAFGELAWRFDNGWQLKTIGTYKRFEENAKLLYAYGAPDKATGLGVAGMAGVYPSIYESYILDAYASGPFELFGREHQLVIGGQTSRAHGHEYEAFSNDAIVYGPVTDWDHLQPAEPTFPDAYLASDQQDRLTRFYAATHLNVSDRLKVVAGFNALKLKSKGFSYGVDTPRDEDKVSPYAGVVYDLTQNVSLYANYTDIFNPQSEVDVNHKTLAAAHGKSYEAGFKSEWFDKRLYLTGAVFTSRQDGLAEYAGSFEDTLKSYYVGVDTKAKGYELEAVGAINDQWRVSLGWTDLKIEDAEGKKTRLYTPRKTLKASTTYTIPSARNLTLGAQLRWQGDIEGAGAVTVTQKAYGVLDLMAGIDVTDKVRATVNVKNATDKTYLTSLMWDQSYYAAPRSVSLRLDYAF</sequence>
<proteinExistence type="inferred from homology"/>
<evidence type="ECO:0000313" key="16">
    <source>
        <dbReference type="Proteomes" id="UP001057520"/>
    </source>
</evidence>
<dbReference type="PANTHER" id="PTHR32552">
    <property type="entry name" value="FERRICHROME IRON RECEPTOR-RELATED"/>
    <property type="match status" value="1"/>
</dbReference>
<evidence type="ECO:0000256" key="9">
    <source>
        <dbReference type="ARBA" id="ARBA00023237"/>
    </source>
</evidence>
<evidence type="ECO:0000256" key="12">
    <source>
        <dbReference type="SAM" id="SignalP"/>
    </source>
</evidence>
<keyword evidence="3 10" id="KW-0813">Transport</keyword>
<accession>A0ABY4ZXF3</accession>
<dbReference type="Gene3D" id="2.170.130.10">
    <property type="entry name" value="TonB-dependent receptor, plug domain"/>
    <property type="match status" value="1"/>
</dbReference>
<dbReference type="InterPro" id="IPR000531">
    <property type="entry name" value="Beta-barrel_TonB"/>
</dbReference>
<dbReference type="NCBIfam" id="TIGR01783">
    <property type="entry name" value="TonB-siderophor"/>
    <property type="match status" value="1"/>
</dbReference>
<protein>
    <submittedName>
        <fullName evidence="15">TonB-dependent siderophore receptor</fullName>
    </submittedName>
</protein>
<evidence type="ECO:0000256" key="8">
    <source>
        <dbReference type="ARBA" id="ARBA00023170"/>
    </source>
</evidence>
<keyword evidence="6 11" id="KW-0798">TonB box</keyword>
<feature type="domain" description="TonB-dependent receptor plug" evidence="14">
    <location>
        <begin position="63"/>
        <end position="162"/>
    </location>
</feature>
<keyword evidence="7 10" id="KW-0472">Membrane</keyword>
<evidence type="ECO:0000256" key="1">
    <source>
        <dbReference type="ARBA" id="ARBA00004571"/>
    </source>
</evidence>
<evidence type="ECO:0000256" key="3">
    <source>
        <dbReference type="ARBA" id="ARBA00022448"/>
    </source>
</evidence>
<dbReference type="PANTHER" id="PTHR32552:SF74">
    <property type="entry name" value="HYDROXAMATE SIDEROPHORE RECEPTOR FHUE"/>
    <property type="match status" value="1"/>
</dbReference>
<dbReference type="EMBL" id="CP096040">
    <property type="protein sequence ID" value="USQ97517.1"/>
    <property type="molecule type" value="Genomic_DNA"/>
</dbReference>
<evidence type="ECO:0000313" key="15">
    <source>
        <dbReference type="EMBL" id="USQ97517.1"/>
    </source>
</evidence>
<keyword evidence="8 15" id="KW-0675">Receptor</keyword>
<dbReference type="InterPro" id="IPR010105">
    <property type="entry name" value="TonB_sidphr_rcpt"/>
</dbReference>
<evidence type="ECO:0000256" key="6">
    <source>
        <dbReference type="ARBA" id="ARBA00023077"/>
    </source>
</evidence>
<evidence type="ECO:0000256" key="10">
    <source>
        <dbReference type="PROSITE-ProRule" id="PRU01360"/>
    </source>
</evidence>
<feature type="domain" description="TonB-dependent receptor-like beta-barrel" evidence="13">
    <location>
        <begin position="260"/>
        <end position="668"/>
    </location>
</feature>
<name>A0ABY4ZXF3_9CAUL</name>
<dbReference type="Proteomes" id="UP001057520">
    <property type="component" value="Chromosome"/>
</dbReference>
<dbReference type="InterPro" id="IPR036942">
    <property type="entry name" value="Beta-barrel_TonB_sf"/>
</dbReference>
<dbReference type="Pfam" id="PF07715">
    <property type="entry name" value="Plug"/>
    <property type="match status" value="1"/>
</dbReference>
<keyword evidence="9 10" id="KW-0998">Cell outer membrane</keyword>
<evidence type="ECO:0000259" key="13">
    <source>
        <dbReference type="Pfam" id="PF00593"/>
    </source>
</evidence>
<feature type="chain" id="PRO_5047469249" evidence="12">
    <location>
        <begin position="32"/>
        <end position="699"/>
    </location>
</feature>
<comment type="subcellular location">
    <subcellularLocation>
        <location evidence="1 10">Cell outer membrane</location>
        <topology evidence="1 10">Multi-pass membrane protein</topology>
    </subcellularLocation>
</comment>
<dbReference type="InterPro" id="IPR039426">
    <property type="entry name" value="TonB-dep_rcpt-like"/>
</dbReference>
<dbReference type="Pfam" id="PF00593">
    <property type="entry name" value="TonB_dep_Rec_b-barrel"/>
    <property type="match status" value="1"/>
</dbReference>
<keyword evidence="12" id="KW-0732">Signal</keyword>
<evidence type="ECO:0000256" key="5">
    <source>
        <dbReference type="ARBA" id="ARBA00022692"/>
    </source>
</evidence>
<dbReference type="InterPro" id="IPR012910">
    <property type="entry name" value="Plug_dom"/>
</dbReference>
<evidence type="ECO:0000256" key="2">
    <source>
        <dbReference type="ARBA" id="ARBA00009810"/>
    </source>
</evidence>
<evidence type="ECO:0000256" key="7">
    <source>
        <dbReference type="ARBA" id="ARBA00023136"/>
    </source>
</evidence>
<organism evidence="15 16">
    <name type="scientific">Caulobacter segnis</name>
    <dbReference type="NCBI Taxonomy" id="88688"/>
    <lineage>
        <taxon>Bacteria</taxon>
        <taxon>Pseudomonadati</taxon>
        <taxon>Pseudomonadota</taxon>
        <taxon>Alphaproteobacteria</taxon>
        <taxon>Caulobacterales</taxon>
        <taxon>Caulobacteraceae</taxon>
        <taxon>Caulobacter</taxon>
    </lineage>
</organism>
<reference evidence="15 16" key="1">
    <citation type="submission" date="2022-04" db="EMBL/GenBank/DDBJ databases">
        <title>Genome sequence of soybean root-associated Caulobacter segnis RL271.</title>
        <authorList>
            <person name="Longley R."/>
            <person name="Bonito G."/>
            <person name="Trigodet F."/>
            <person name="Crosson S."/>
            <person name="Fiebig A."/>
        </authorList>
    </citation>
    <scope>NUCLEOTIDE SEQUENCE [LARGE SCALE GENOMIC DNA]</scope>
    <source>
        <strain evidence="15 16">RL271</strain>
    </source>
</reference>